<dbReference type="PANTHER" id="PTHR45786">
    <property type="entry name" value="DNA BINDING PROTEIN-LIKE"/>
    <property type="match status" value="1"/>
</dbReference>
<reference evidence="1" key="1">
    <citation type="submission" date="2016-07" db="EMBL/GenBank/DDBJ databases">
        <title>De novo transcriptome assembly of four accessions of the metal hyperaccumulator plant Noccaea caerulescens.</title>
        <authorList>
            <person name="Blande D."/>
            <person name="Halimaa P."/>
            <person name="Tervahauta A.I."/>
            <person name="Aarts M.G."/>
            <person name="Karenlampi S.O."/>
        </authorList>
    </citation>
    <scope>NUCLEOTIDE SEQUENCE</scope>
</reference>
<evidence type="ECO:0000313" key="1">
    <source>
        <dbReference type="EMBL" id="JAU06694.1"/>
    </source>
</evidence>
<sequence length="110" mass="12480">MCCLQGETKLPYLRKSTDLLLALLTNDDEISRNFRDNIRAFNMLFAFTSLGGKVNRCIPNGRGPSMFQIQGANYHLMGSLKPLDGDYPKFGQLYIVDTENEVDNRATIMR</sequence>
<dbReference type="EMBL" id="GEVI01025626">
    <property type="protein sequence ID" value="JAU06694.1"/>
    <property type="molecule type" value="Transcribed_RNA"/>
</dbReference>
<organism evidence="1">
    <name type="scientific">Noccaea caerulescens</name>
    <name type="common">Alpine penny-cress</name>
    <name type="synonym">Thlaspi caerulescens</name>
    <dbReference type="NCBI Taxonomy" id="107243"/>
    <lineage>
        <taxon>Eukaryota</taxon>
        <taxon>Viridiplantae</taxon>
        <taxon>Streptophyta</taxon>
        <taxon>Embryophyta</taxon>
        <taxon>Tracheophyta</taxon>
        <taxon>Spermatophyta</taxon>
        <taxon>Magnoliopsida</taxon>
        <taxon>eudicotyledons</taxon>
        <taxon>Gunneridae</taxon>
        <taxon>Pentapetalae</taxon>
        <taxon>rosids</taxon>
        <taxon>malvids</taxon>
        <taxon>Brassicales</taxon>
        <taxon>Brassicaceae</taxon>
        <taxon>Coluteocarpeae</taxon>
        <taxon>Noccaea</taxon>
    </lineage>
</organism>
<proteinExistence type="predicted"/>
<protein>
    <submittedName>
        <fullName evidence="1">Uncharacterized protein</fullName>
    </submittedName>
</protein>
<accession>A0A1J3CJD3</accession>
<name>A0A1J3CJD3_NOCCA</name>
<gene>
    <name evidence="1" type="ORF">GA_TR19262_c7_g1_i1_g.62400</name>
</gene>
<dbReference type="AlphaFoldDB" id="A0A1J3CJD3"/>
<dbReference type="PANTHER" id="PTHR45786:SF66">
    <property type="entry name" value="HOOK MOTIF PROTEIN, PUTATIVE-RELATED"/>
    <property type="match status" value="1"/>
</dbReference>